<evidence type="ECO:0000259" key="2">
    <source>
        <dbReference type="Pfam" id="PF06920"/>
    </source>
</evidence>
<evidence type="ECO:0000313" key="3">
    <source>
        <dbReference type="EMBL" id="OHT09070.1"/>
    </source>
</evidence>
<dbReference type="PANTHER" id="PTHR23317:SF76">
    <property type="entry name" value="LD20667P"/>
    <property type="match status" value="1"/>
</dbReference>
<dbReference type="GO" id="GO:0007264">
    <property type="term" value="P:small GTPase-mediated signal transduction"/>
    <property type="evidence" value="ECO:0007669"/>
    <property type="project" value="InterPro"/>
</dbReference>
<dbReference type="GO" id="GO:0005085">
    <property type="term" value="F:guanyl-nucleotide exchange factor activity"/>
    <property type="evidence" value="ECO:0007669"/>
    <property type="project" value="InterPro"/>
</dbReference>
<dbReference type="GeneID" id="94826728"/>
<dbReference type="RefSeq" id="XP_068362206.1">
    <property type="nucleotide sequence ID" value="XM_068492024.1"/>
</dbReference>
<evidence type="ECO:0000313" key="4">
    <source>
        <dbReference type="Proteomes" id="UP000179807"/>
    </source>
</evidence>
<dbReference type="PANTHER" id="PTHR23317">
    <property type="entry name" value="DEDICATOR OF CYTOKINESIS DOCK"/>
    <property type="match status" value="1"/>
</dbReference>
<accession>A0A1J4KHD2</accession>
<dbReference type="Pfam" id="PF06920">
    <property type="entry name" value="DHR-2_Lobe_A"/>
    <property type="match status" value="1"/>
</dbReference>
<organism evidence="3 4">
    <name type="scientific">Tritrichomonas foetus</name>
    <dbReference type="NCBI Taxonomy" id="1144522"/>
    <lineage>
        <taxon>Eukaryota</taxon>
        <taxon>Metamonada</taxon>
        <taxon>Parabasalia</taxon>
        <taxon>Tritrichomonadida</taxon>
        <taxon>Tritrichomonadidae</taxon>
        <taxon>Tritrichomonas</taxon>
    </lineage>
</organism>
<dbReference type="VEuPathDB" id="TrichDB:TRFO_04644"/>
<feature type="domain" description="DOCKER Lobe A" evidence="2">
    <location>
        <begin position="1101"/>
        <end position="1292"/>
    </location>
</feature>
<protein>
    <recommendedName>
        <fullName evidence="2">DOCKER Lobe A domain-containing protein</fullName>
    </recommendedName>
</protein>
<keyword evidence="4" id="KW-1185">Reference proteome</keyword>
<dbReference type="InterPro" id="IPR046769">
    <property type="entry name" value="DOCKER_Lobe_A"/>
</dbReference>
<dbReference type="Proteomes" id="UP000179807">
    <property type="component" value="Unassembled WGS sequence"/>
</dbReference>
<dbReference type="InterPro" id="IPR026791">
    <property type="entry name" value="DOCK"/>
</dbReference>
<dbReference type="Gene3D" id="1.25.40.410">
    <property type="match status" value="1"/>
</dbReference>
<dbReference type="InterPro" id="IPR043161">
    <property type="entry name" value="DOCK_C_lobe_A"/>
</dbReference>
<feature type="compositionally biased region" description="Basic and acidic residues" evidence="1">
    <location>
        <begin position="1156"/>
        <end position="1165"/>
    </location>
</feature>
<feature type="region of interest" description="Disordered" evidence="1">
    <location>
        <begin position="1156"/>
        <end position="1183"/>
    </location>
</feature>
<sequence>MNSSKSETFINSIKEELRISASPRPPSGFYHQTTPEQLNFYNKWPRPAFDQSKYVYSYTPIKNYAPIKPQHFQNDLTPSEENSNFSGKLEFERIKEIMNMKADADDVPKISTVFPFDLSGYPKIPSSFNTPSYGWITFSLGKCNLPSKFEKLSIVGFIQLFDNKYKNASSEQIKFRVVNGEAIFTQAIASTINFPLYAKDQSILCVISRISEHSNNNVPIALNLATVINENGKFVSSSEFSKDWALFTNDYETTIKKILSEDENIEKVEIEFHFNSNFSEKLEREFSYSWSQTPNSNFCVCPLPILSYMPTPIILAFDWSLNNVKFPQNATRVFLKMFISDEVENIQKPKALKLFNGFEQGKFVDAFSTSIADVSQKVQFIEQVSIYVDREFKQHAHIAIHIYTIEKGAKEPSLFGLAALPFYQEGSPVNRGTYKLKIFEVKKPPKDLKNCIEKPTTKKSFVQCTFNLPSAYFPPLAVKNVIDALMPEQALPPNFKELPQEVYQRQILPMFGKLLTIIAPNTATHLIHFIDVFEDERNQVIHIIKTWIYNVMNPSLFGHNFINDLCSAFTTVIDENSKNSEEIKKICRTLPLVFDLLIISLTTPEIKYDKKYIIELLNRIPELICEVSNKKIGQFKAKLDNEGMNSNRRSFKEQSSEHVFELGASQIGNIPEAVKLNSSYANLLSCLLPLFGFDSISKLIFNHIHLITIRKKKRLDRANLSYLQFSFLMPFSYSEQFIVGLTSYCKISETSKMSAFVPILSQIFLILHVSFNSNDGEAVEVACKFFANICLATENVPEEVSQKIAFIIFPLINTISANYEGMTLKNRPKLQQAFIPIVLYILRFASHSLIRKFFTELGTSFQVHFLKFLQTVVRVVVDSLNMSRPLIMPNLLSNHIMNDMKPIPNKAGMSGNSSKIDLGMFDIATKHILRFISANMDLLGPHVEIVVNLFSSLYNSYQPIDNVKIFYVTVLKLIRTFPIARSLIAWLLSLISFEQHDTRCLACALLMMIFKADYDNSGTVVISSVDMMDSLTAVLLAVPLKSIPIYKLLLQRFIELTKTYNNKTFEKLLNERMEASLIISNVVEDQKKSTFPPEIRCQHIMRIADQYKTFPSMRLKWLLEIVKVDTELKNFSSAFIAQLHVCALIETVVEQLQKDKNSEKVDKSSQKSQSNSEKAEKDENTGFYLTTTQPMRNSTKANIFNTKQDFSFMPGVLGEAQLDVAKLAKDAETLLSDFTTNLLLDNLDRAIELGKSAQLHYSLRPLHSLQLRIYQNMRDYAKIAKVLEKLSDSIANVQAKTNCTYDTPLSFFLVEYRSENNTKTPNRQVFCVEFNQINHFLNAINSMNRFDGLKAEYCTNHSEKCSEKGVCIVRLHPVMQSKTANHKSFIHKNEFDHCFNSFVAYSAINNDTKEVHVVECTTKDYLPHYRWAADVSKLSIKSETIFDHVEQQIDIAAKLLEKVASEFEVWYPMKPGKHPEDKYVIKDIHRISAVVRHVLKGNDAVANLLVILKEKKGKETKKLAKLLQKRLARLLNIYRRAVNELEEKQPNDQLLNLCEVMAEEFAQQFNLEPIEKIDFVDNYDPMDDGIDFKE</sequence>
<gene>
    <name evidence="3" type="ORF">TRFO_04644</name>
</gene>
<reference evidence="3" key="1">
    <citation type="submission" date="2016-10" db="EMBL/GenBank/DDBJ databases">
        <authorList>
            <person name="Benchimol M."/>
            <person name="Almeida L.G."/>
            <person name="Vasconcelos A.T."/>
            <person name="Perreira-Neves A."/>
            <person name="Rosa I.A."/>
            <person name="Tasca T."/>
            <person name="Bogo M.R."/>
            <person name="de Souza W."/>
        </authorList>
    </citation>
    <scope>NUCLEOTIDE SEQUENCE [LARGE SCALE GENOMIC DNA]</scope>
    <source>
        <strain evidence="3">K</strain>
    </source>
</reference>
<proteinExistence type="predicted"/>
<name>A0A1J4KHD2_9EUKA</name>
<dbReference type="EMBL" id="MLAK01000649">
    <property type="protein sequence ID" value="OHT09070.1"/>
    <property type="molecule type" value="Genomic_DNA"/>
</dbReference>
<evidence type="ECO:0000256" key="1">
    <source>
        <dbReference type="SAM" id="MobiDB-lite"/>
    </source>
</evidence>
<dbReference type="OrthoDB" id="10656024at2759"/>
<comment type="caution">
    <text evidence="3">The sequence shown here is derived from an EMBL/GenBank/DDBJ whole genome shotgun (WGS) entry which is preliminary data.</text>
</comment>